<evidence type="ECO:0000256" key="17">
    <source>
        <dbReference type="ARBA" id="ARBA00022777"/>
    </source>
</evidence>
<gene>
    <name evidence="43" type="primary">kin-18</name>
    <name evidence="43" type="ORF">T03_68</name>
</gene>
<dbReference type="GO" id="GO:0006400">
    <property type="term" value="P:tRNA modification"/>
    <property type="evidence" value="ECO:0007669"/>
    <property type="project" value="InterPro"/>
</dbReference>
<comment type="subunit">
    <text evidence="32">Homotetramer. Interacts with MFN1 and MFN2; functions as a guanyl-nucleotide exchange factor/GEF for MFN2 and also probably MFN1.</text>
</comment>
<dbReference type="InterPro" id="IPR001263">
    <property type="entry name" value="PI3K_accessory_dom"/>
</dbReference>
<dbReference type="InterPro" id="IPR003084">
    <property type="entry name" value="HDAC_I/II"/>
</dbReference>
<dbReference type="InterPro" id="IPR011009">
    <property type="entry name" value="Kinase-like_dom_sf"/>
</dbReference>
<dbReference type="GO" id="GO:0008193">
    <property type="term" value="F:tRNA guanylyltransferase activity"/>
    <property type="evidence" value="ECO:0007669"/>
    <property type="project" value="UniProtKB-EC"/>
</dbReference>
<dbReference type="Pfam" id="PF00787">
    <property type="entry name" value="PX"/>
    <property type="match status" value="1"/>
</dbReference>
<dbReference type="Gene3D" id="3.40.800.20">
    <property type="entry name" value="Histone deacetylase domain"/>
    <property type="match status" value="1"/>
</dbReference>
<comment type="caution">
    <text evidence="43">The sequence shown here is derived from an EMBL/GenBank/DDBJ whole genome shotgun (WGS) entry which is preliminary data.</text>
</comment>
<evidence type="ECO:0000256" key="27">
    <source>
        <dbReference type="ARBA" id="ARBA00047281"/>
    </source>
</evidence>
<evidence type="ECO:0000256" key="33">
    <source>
        <dbReference type="PROSITE-ProRule" id="PRU00880"/>
    </source>
</evidence>
<evidence type="ECO:0000256" key="30">
    <source>
        <dbReference type="ARBA" id="ARBA00048679"/>
    </source>
</evidence>
<evidence type="ECO:0000256" key="22">
    <source>
        <dbReference type="ARBA" id="ARBA00023098"/>
    </source>
</evidence>
<dbReference type="InterPro" id="IPR023801">
    <property type="entry name" value="His_deacetylse_dom"/>
</dbReference>
<evidence type="ECO:0000256" key="13">
    <source>
        <dbReference type="ARBA" id="ARBA00022694"/>
    </source>
</evidence>
<dbReference type="InterPro" id="IPR000341">
    <property type="entry name" value="PI3K_Ras-bd_dom"/>
</dbReference>
<dbReference type="Proteomes" id="UP000054653">
    <property type="component" value="Unassembled WGS sequence"/>
</dbReference>
<comment type="catalytic activity">
    <reaction evidence="29">
        <text>N(6)-acetyl-L-lysyl-[histone] + H2O = L-lysyl-[histone] + acetate</text>
        <dbReference type="Rhea" id="RHEA:58196"/>
        <dbReference type="Rhea" id="RHEA-COMP:9845"/>
        <dbReference type="Rhea" id="RHEA-COMP:11338"/>
        <dbReference type="ChEBI" id="CHEBI:15377"/>
        <dbReference type="ChEBI" id="CHEBI:29969"/>
        <dbReference type="ChEBI" id="CHEBI:30089"/>
        <dbReference type="ChEBI" id="CHEBI:61930"/>
        <dbReference type="EC" id="3.5.1.98"/>
    </reaction>
</comment>
<comment type="catalytic activity">
    <reaction evidence="27">
        <text>a 5'-end ribonucleotide-tRNA(His) + GTP + ATP + H2O = a 5'-end phospho-guanosine-ribonucleotide-tRNA(His) + AMP + 2 diphosphate + H(+)</text>
        <dbReference type="Rhea" id="RHEA:54564"/>
        <dbReference type="Rhea" id="RHEA-COMP:14193"/>
        <dbReference type="Rhea" id="RHEA-COMP:14917"/>
        <dbReference type="ChEBI" id="CHEBI:15377"/>
        <dbReference type="ChEBI" id="CHEBI:15378"/>
        <dbReference type="ChEBI" id="CHEBI:30616"/>
        <dbReference type="ChEBI" id="CHEBI:33019"/>
        <dbReference type="ChEBI" id="CHEBI:37565"/>
        <dbReference type="ChEBI" id="CHEBI:138282"/>
        <dbReference type="ChEBI" id="CHEBI:141847"/>
        <dbReference type="ChEBI" id="CHEBI:456215"/>
        <dbReference type="EC" id="2.7.7.79"/>
    </reaction>
</comment>
<keyword evidence="21" id="KW-0156">Chromatin regulator</keyword>
<dbReference type="GO" id="GO:0016303">
    <property type="term" value="F:1-phosphatidylinositol-3-kinase activity"/>
    <property type="evidence" value="ECO:0007669"/>
    <property type="project" value="UniProtKB-EC"/>
</dbReference>
<dbReference type="SMART" id="SM00220">
    <property type="entry name" value="S_TKc"/>
    <property type="match status" value="1"/>
</dbReference>
<comment type="catalytic activity">
    <reaction evidence="24">
        <text>a 1,2-diacyl-sn-glycero-3-phospho-(1D-myo-inositol) + ATP = a 1,2-diacyl-sn-glycero-3-phospho-(1D-myo-inositol-3-phosphate) + ADP + H(+)</text>
        <dbReference type="Rhea" id="RHEA:12709"/>
        <dbReference type="ChEBI" id="CHEBI:15378"/>
        <dbReference type="ChEBI" id="CHEBI:30616"/>
        <dbReference type="ChEBI" id="CHEBI:57880"/>
        <dbReference type="ChEBI" id="CHEBI:58088"/>
        <dbReference type="ChEBI" id="CHEBI:456216"/>
        <dbReference type="EC" id="2.7.1.137"/>
    </reaction>
    <physiologicalReaction direction="left-to-right" evidence="24">
        <dbReference type="Rhea" id="RHEA:12710"/>
    </physiologicalReaction>
</comment>
<dbReference type="PROSITE" id="PS00916">
    <property type="entry name" value="PI3_4_KINASE_2"/>
    <property type="match status" value="1"/>
</dbReference>
<dbReference type="PROSITE" id="PS50195">
    <property type="entry name" value="PX"/>
    <property type="match status" value="1"/>
</dbReference>
<dbReference type="OMA" id="GEMQSET"/>
<protein>
    <recommendedName>
        <fullName evidence="9">Probable tRNA(His) guanylyltransferase</fullName>
        <ecNumber evidence="5">2.7.1.137</ecNumber>
        <ecNumber evidence="4">2.7.1.154</ecNumber>
        <ecNumber evidence="8">2.7.11.1</ecNumber>
        <ecNumber evidence="7">2.7.7.79</ecNumber>
        <ecNumber evidence="6">3.5.1.98</ecNumber>
    </recommendedName>
    <alternativeName>
        <fullName evidence="26">tRNA-histidine guanylyltransferase</fullName>
    </alternativeName>
</protein>
<keyword evidence="22" id="KW-0443">Lipid metabolism</keyword>
<keyword evidence="16" id="KW-0547">Nucleotide-binding</keyword>
<dbReference type="Pfam" id="PF00792">
    <property type="entry name" value="PI3K_C2"/>
    <property type="match status" value="1"/>
</dbReference>
<dbReference type="SUPFAM" id="SSF49562">
    <property type="entry name" value="C2 domain (Calcium/lipid-binding domain, CaLB)"/>
    <property type="match status" value="2"/>
</dbReference>
<comment type="similarity">
    <text evidence="2">Belongs to the histone deacetylase family. HD type 1 subfamily.</text>
</comment>
<evidence type="ECO:0000256" key="35">
    <source>
        <dbReference type="SAM" id="MobiDB-lite"/>
    </source>
</evidence>
<feature type="domain" description="PI3K-RBD" evidence="41">
    <location>
        <begin position="1591"/>
        <end position="1680"/>
    </location>
</feature>
<keyword evidence="12" id="KW-0808">Transferase</keyword>
<evidence type="ECO:0000313" key="43">
    <source>
        <dbReference type="EMBL" id="KRY46100.1"/>
    </source>
</evidence>
<evidence type="ECO:0000256" key="24">
    <source>
        <dbReference type="ARBA" id="ARBA00023985"/>
    </source>
</evidence>
<evidence type="ECO:0000259" key="38">
    <source>
        <dbReference type="PROSITE" id="PS50195"/>
    </source>
</evidence>
<sequence length="3094" mass="353898">MPIALKPGSLKDPEIAALFRTEDPESYFADLREIGHGSFVGFGYSWPRMCSHQKDVIWWEAKWNDIVKEVKFLKNLRHENIVEFKACFLKDHTCWLVMEYCVGSASDILEVHKKPLREQEISAICQQVLHGLRYLHSLGRIHRDVKAGNILLTDSGVVKLADFGSASLVCPAQSFVGTPYWMAPEVILAMDEGRYNDRADVWSLGITCIELAEKKPPFFNMNAMSALYHIAQNDSPSLPVGSWSSDFHDFVDQCLIKDPALRFSTETCLLHPFISSARPASILFDLIQRTKLLVRDLDHFQYRKLRKLMYLDEQQSGSSAEVSSLDSEDIDSVDDDLCAESASSRSDSYTSTQSLCGAMRSSITSVSSLKKAQRSLVPIVPLADDSTTSPLSRTPPPSGSVDTDTDTDVTPPRPSLTPTAKTASMEMNHEQQQQQQHQHQQQEQQQQLSIVGPRRRKEEILAWRRSRFATIRPTVTIAREQTEYAAENNMHEQMSGYKRMRREHQKELKQLEEKFNSEMDNLKMKLDREYENLLLQFHKEMDKLHVTHRQELDKRLKTNEELERKLRKAIVQQQEVEMKALQMQLKKEYKVNKERLKQELKMENSSKSFVEGNLKTSKQNHLHVQAEAENRLIADHKFYLDFEIRKLKRRRLLHYHQLEQDLIREELGVRGRQLQSAHTLLRRHHELTRDLEMRQLNSLQNLRCQHLQKQHASELQNQQAYMKRVQDELRKKHAMQVKQQPKELKQKELQIRRQFRQAVKTQTRQYKLLQLQLTQDLPKDEQREVVARLKDEQKRKLALLAEQYEGSIGEMMEKQTVQLETWQEEEARQTKDKLNEELELLMAFQSKQRMQMDQHHEREKGRLNEKVSLRLAVLENKMDDEVTQFERERQDRLNQLQTRQNQELDVFDQASIHLGFSLIALSASSSSTSTASGSSSSATAVANKPGVINSASIQDAIHQQPTTDNSFQAVTAHHHHQHLSSSSSSSKQRYELLEEDYRKNGRIEGMPILKKEEVCVAFSVDYNKICDSFERLEKRSSIVFSLLQAYGLLDQVRLFKPLIADESTVGVFHSDDYISFVKNASAGLIAEVEDVESEPMRDYGLGYDCPIFPALYEYGRATVGATVHCAQLLVDGKAKLAVNVNGGWHHARRSAAAGFCYFNDCVVGILKLRERFKRVLYIDLDAHHGDAVEDAFCSTRSVLTVSLHCYEAGFYPCSGSMDDVGVGSGKYYAVNVPFRQGLVDEQLLSTFDALVPKIVHLYRPEVVFLQLGTDGLAGDPVAAFNLTPSAYAGVVCRVLGFGKPCLLVGGGGYKPTNVSRCWALVLGALLGQNLDDDIPEHAFFSAYGPDFVLCNRHSTGTIPNLNTDHQLNELYILERNKKNKNGTRRKNCPKLWLVMEPDDDLIAWVDPDLLAREKKITAIKKMLYASSGISNGLPSSTSSTRTTINDGRLSLSSLADSVAQLRFANSGDSGNSNENASSTAVERSRSLDSCLFVEFDPLNDEHYSSTSANPAEVESGPDLVVEESKKPTEGDNHAACGQQFFHLVDYCSNASLQTRRLVDYSKSVIADLVDQSDIYRKLVVSRRRFDLVSPDTSLKVTVHTPFDQTAPVLLFACHIRSSIGQIIGCVLCSFNSTRLLPIEQYAIKRFGVDEYLLPDSSLADYVFIHDCLKLGHDPELELVDLAKIIQTAKIDESSLLPTLINNNNNVNSTTGIGLLKRDDLQVVLNTIRQECEKLIDESAAVDAVHRKVNSKFVVQSVKALCSLFHRVENLSLIKAVKKFITACNMEIVVNGEMQSEIAIRKKYKNVKNAISYLVDAIEKFCINFCQSFEVDFSVELSANFRTDPSTSCPFRPLDITDSEVNFHFMIETVHSLPQNWTTKYSQFYLACHLIHGDRELCSAFKTNCGRSDRHFYEYLLFDAWITLPIPLCALPRETKLCLALYGQRIDSNPSSCDQNSSTTAGIVACLIDEQLCFSVTPLFDIDNILLNGTKFVTFYPGSELKSWLPQLSCQWSESPICVVSFPYNEPKMRFPHILPNATLNIGKFDQLDCNVKLLLEDMIENRALKEYAQLDRDEKDFIWEKRIYLTNFDEALPLVLSSAISWDWACLSNIYALVQLWRPVPTGIAMELLLPNCPDEFVRKYAVSCLECNPVDSLMDILPQLVEVGSKVLRFERFECSSLAECLLKFAVESRAFAELESHKTHPGLGLRCRLLQNVLVTVVGPGMPTEVRLQVELLSRLDSISEMVKRESRDDKKSKALLVQLHLLDSWLLQTHVRVPLNPSVLAVGVFTENSKIYRSLTCPVKVSFRTVSSNFDVMYKSGDDLRQDSLVLQMIRLMDHLWLKENLDLRMVVFRILPLQDKKGVIELVKNSKTLREIQVEEGGMTGVLRDDLIQKWLQKQNPSELEYQIALKNFRLSCAGWSVGTYVLGIGDRHNDNVMITSKGHLFHIDFGKYLGDAQMFGSFRRDRVPFLLTNDMLYAINAGESTKSAFFQQFVDCCCNAFNIIRKHSTLFVNLMQLVMLYSSIPGLTRDSIAYMYQNFWLECTDSEASMRFTRLIEETLRSKFPKLNFLVHTVVQGQRKTGHLSTGQILSFVPQTYTAQTDGTIQSVQVIDCEKWHVPAKVYMYKMKVERENVKVPSFVYRSYDEFCEFAESIYFRFPLIKMHSLPRGVTLRSNVRGVAVRRQSEIAQFIRSLFHYAEEISHSDLVYTFFHPIFRDEQADIKSKTQNLHHPENVSGEVKVQVEFRQGLLEIFINHARNLSLINGINLPDSYVKCYILPDKRGWSKKKTRVVRGTRDPTYNEMFVYRVPASQLKCKVLEISVWHYDLLKGNNFLGSIAIPMADICDIPVQMANTKWAYVRKFEQAEMCLMNTWIVVRLDGCSFRRFTEEHRFEKPNDLAGLKLMYSAAKSVMNNYKDIRIAYGHSDEFSFVFWKRTNLWNRRLQKFVSTITSLFTSNYIFQWNFHFNDNRPLIWAPCFDGRVILYPTDENLTDYLKWRQADCHINNLYNTVFWKLVNEGQLKPAEAEKRLCGSTAADKNEILFSQFNTNYNNEPDIFRKGTVLYRNVDGETVNTFHGSIIDDQFWQSNAHLLN</sequence>
<dbReference type="InterPro" id="IPR023696">
    <property type="entry name" value="Ureohydrolase_dom_sf"/>
</dbReference>
<dbReference type="SUPFAM" id="SSF52768">
    <property type="entry name" value="Arginase/deacetylase"/>
    <property type="match status" value="1"/>
</dbReference>
<dbReference type="SMART" id="SM00146">
    <property type="entry name" value="PI3Kc"/>
    <property type="match status" value="1"/>
</dbReference>
<evidence type="ECO:0000256" key="16">
    <source>
        <dbReference type="ARBA" id="ARBA00022741"/>
    </source>
</evidence>
<evidence type="ECO:0000256" key="19">
    <source>
        <dbReference type="ARBA" id="ARBA00022840"/>
    </source>
</evidence>
<dbReference type="Pfam" id="PF00613">
    <property type="entry name" value="PI3Ka"/>
    <property type="match status" value="1"/>
</dbReference>
<evidence type="ECO:0000259" key="42">
    <source>
        <dbReference type="PROSITE" id="PS51547"/>
    </source>
</evidence>
<feature type="domain" description="PX" evidence="38">
    <location>
        <begin position="2604"/>
        <end position="2719"/>
    </location>
</feature>
<dbReference type="Pfam" id="PF00168">
    <property type="entry name" value="C2"/>
    <property type="match status" value="1"/>
</dbReference>
<keyword evidence="34" id="KW-0175">Coiled coil</keyword>
<dbReference type="SMART" id="SM00142">
    <property type="entry name" value="PI3K_C2"/>
    <property type="match status" value="1"/>
</dbReference>
<dbReference type="EC" id="2.7.7.79" evidence="7"/>
<comment type="function">
    <text evidence="31">Adds a GMP to the 5'-end of tRNA(His) after transcription and RNase P cleavage. This step is essential for proper recognition of the tRNA and for the fidelity of protein synthesis. Also functions as a guanyl-nucleotide exchange factor/GEF for the MFN1 and MFN2 mitofusins thereby regulating mitochondrial fusion. By regulating both mitochondrial dynamics and bioenergetic function, it contributes to cell survival following oxidative stress.</text>
</comment>
<feature type="domain" description="Protein kinase" evidence="37">
    <location>
        <begin position="28"/>
        <end position="274"/>
    </location>
</feature>
<name>A0A0V1C9U4_TRIBR</name>
<dbReference type="InterPro" id="IPR042236">
    <property type="entry name" value="PI3K_accessory_sf"/>
</dbReference>
<dbReference type="InterPro" id="IPR025845">
    <property type="entry name" value="Thg1_C_dom"/>
</dbReference>
<dbReference type="SUPFAM" id="SSF54236">
    <property type="entry name" value="Ubiquitin-like"/>
    <property type="match status" value="1"/>
</dbReference>
<dbReference type="Pfam" id="PF14413">
    <property type="entry name" value="Thg1C"/>
    <property type="match status" value="1"/>
</dbReference>
<dbReference type="InterPro" id="IPR000403">
    <property type="entry name" value="PI3/4_kinase_cat_dom"/>
</dbReference>
<evidence type="ECO:0000256" key="28">
    <source>
        <dbReference type="ARBA" id="ARBA00047899"/>
    </source>
</evidence>
<dbReference type="EC" id="2.7.1.154" evidence="4"/>
<evidence type="ECO:0000256" key="25">
    <source>
        <dbReference type="ARBA" id="ARBA00029297"/>
    </source>
</evidence>
<dbReference type="SUPFAM" id="SSF56112">
    <property type="entry name" value="Protein kinase-like (PK-like)"/>
    <property type="match status" value="2"/>
</dbReference>
<dbReference type="InterPro" id="IPR038469">
    <property type="entry name" value="tRNAHis_GuaTrfase_Thg1_sf"/>
</dbReference>
<feature type="compositionally biased region" description="Low complexity" evidence="35">
    <location>
        <begin position="430"/>
        <end position="447"/>
    </location>
</feature>
<evidence type="ECO:0000256" key="14">
    <source>
        <dbReference type="ARBA" id="ARBA00022695"/>
    </source>
</evidence>
<evidence type="ECO:0000259" key="37">
    <source>
        <dbReference type="PROSITE" id="PS50011"/>
    </source>
</evidence>
<dbReference type="CDD" id="cd04012">
    <property type="entry name" value="C2A_PI3K_class_II"/>
    <property type="match status" value="1"/>
</dbReference>
<evidence type="ECO:0000259" key="39">
    <source>
        <dbReference type="PROSITE" id="PS50290"/>
    </source>
</evidence>
<dbReference type="PROSITE" id="PS51545">
    <property type="entry name" value="PIK_HELICAL"/>
    <property type="match status" value="1"/>
</dbReference>
<evidence type="ECO:0000256" key="26">
    <source>
        <dbReference type="ARBA" id="ARBA00032480"/>
    </source>
</evidence>
<evidence type="ECO:0000256" key="3">
    <source>
        <dbReference type="ARBA" id="ARBA00010113"/>
    </source>
</evidence>
<dbReference type="InterPro" id="IPR000719">
    <property type="entry name" value="Prot_kinase_dom"/>
</dbReference>
<dbReference type="InterPro" id="IPR036940">
    <property type="entry name" value="PI3/4_kinase_cat_sf"/>
</dbReference>
<dbReference type="Gene3D" id="3.30.70.3000">
    <property type="match status" value="1"/>
</dbReference>
<evidence type="ECO:0000256" key="23">
    <source>
        <dbReference type="ARBA" id="ARBA00023134"/>
    </source>
</evidence>
<feature type="domain" description="PIK helical" evidence="40">
    <location>
        <begin position="2041"/>
        <end position="2238"/>
    </location>
</feature>
<dbReference type="EC" id="2.7.1.137" evidence="5"/>
<evidence type="ECO:0000256" key="11">
    <source>
        <dbReference type="ARBA" id="ARBA00022527"/>
    </source>
</evidence>
<evidence type="ECO:0000256" key="4">
    <source>
        <dbReference type="ARBA" id="ARBA00012013"/>
    </source>
</evidence>
<dbReference type="InterPro" id="IPR016024">
    <property type="entry name" value="ARM-type_fold"/>
</dbReference>
<dbReference type="PROSITE" id="PS51546">
    <property type="entry name" value="PI3K_RBD"/>
    <property type="match status" value="1"/>
</dbReference>
<reference evidence="43 44" key="1">
    <citation type="submission" date="2015-01" db="EMBL/GenBank/DDBJ databases">
        <title>Evolution of Trichinella species and genotypes.</title>
        <authorList>
            <person name="Korhonen P.K."/>
            <person name="Edoardo P."/>
            <person name="Giuseppe L.R."/>
            <person name="Gasser R.B."/>
        </authorList>
    </citation>
    <scope>NUCLEOTIDE SEQUENCE [LARGE SCALE GENOMIC DNA]</scope>
    <source>
        <strain evidence="43">ISS120</strain>
    </source>
</reference>
<evidence type="ECO:0000256" key="32">
    <source>
        <dbReference type="ARBA" id="ARBA00065710"/>
    </source>
</evidence>
<keyword evidence="20" id="KW-0460">Magnesium</keyword>
<feature type="region of interest" description="Disordered" evidence="35">
    <location>
        <begin position="381"/>
        <end position="453"/>
    </location>
</feature>
<dbReference type="Gene3D" id="1.25.40.70">
    <property type="entry name" value="Phosphatidylinositol 3-kinase, accessory domain (PIK)"/>
    <property type="match status" value="1"/>
</dbReference>
<dbReference type="Gene3D" id="1.10.510.10">
    <property type="entry name" value="Transferase(Phosphotransferase) domain 1"/>
    <property type="match status" value="1"/>
</dbReference>
<dbReference type="GO" id="GO:0141221">
    <property type="term" value="F:histone deacetylase activity, hydrolytic mechanism"/>
    <property type="evidence" value="ECO:0007669"/>
    <property type="project" value="UniProtKB-EC"/>
</dbReference>
<dbReference type="InterPro" id="IPR018936">
    <property type="entry name" value="PI3/4_kinase_CS"/>
</dbReference>
<keyword evidence="17 43" id="KW-0418">Kinase</keyword>
<dbReference type="GO" id="GO:0035091">
    <property type="term" value="F:phosphatidylinositol binding"/>
    <property type="evidence" value="ECO:0007669"/>
    <property type="project" value="InterPro"/>
</dbReference>
<evidence type="ECO:0000256" key="5">
    <source>
        <dbReference type="ARBA" id="ARBA00012073"/>
    </source>
</evidence>
<evidence type="ECO:0000256" key="1">
    <source>
        <dbReference type="ARBA" id="ARBA00001946"/>
    </source>
</evidence>
<dbReference type="InterPro" id="IPR000286">
    <property type="entry name" value="HDACs"/>
</dbReference>
<evidence type="ECO:0000256" key="15">
    <source>
        <dbReference type="ARBA" id="ARBA00022723"/>
    </source>
</evidence>
<dbReference type="InterPro" id="IPR024956">
    <property type="entry name" value="tRNAHis_GuaTrfase_cat"/>
</dbReference>
<keyword evidence="14" id="KW-0548">Nucleotidyltransferase</keyword>
<keyword evidence="10" id="KW-0678">Repressor</keyword>
<dbReference type="GO" id="GO:0000287">
    <property type="term" value="F:magnesium ion binding"/>
    <property type="evidence" value="ECO:0007669"/>
    <property type="project" value="InterPro"/>
</dbReference>
<keyword evidence="15" id="KW-0479">Metal-binding</keyword>
<accession>A0A0V1C9U4</accession>
<evidence type="ECO:0000259" key="41">
    <source>
        <dbReference type="PROSITE" id="PS51546"/>
    </source>
</evidence>
<dbReference type="InterPro" id="IPR051234">
    <property type="entry name" value="TAO_STE20_kinase"/>
</dbReference>
<comment type="cofactor">
    <cofactor evidence="1">
        <name>Mg(2+)</name>
        <dbReference type="ChEBI" id="CHEBI:18420"/>
    </cofactor>
</comment>
<dbReference type="GO" id="GO:0005525">
    <property type="term" value="F:GTP binding"/>
    <property type="evidence" value="ECO:0007669"/>
    <property type="project" value="UniProtKB-KW"/>
</dbReference>
<evidence type="ECO:0000256" key="29">
    <source>
        <dbReference type="ARBA" id="ARBA00048287"/>
    </source>
</evidence>
<dbReference type="SUPFAM" id="SSF48371">
    <property type="entry name" value="ARM repeat"/>
    <property type="match status" value="1"/>
</dbReference>
<organism evidence="43 44">
    <name type="scientific">Trichinella britovi</name>
    <name type="common">Parasitic roundworm</name>
    <dbReference type="NCBI Taxonomy" id="45882"/>
    <lineage>
        <taxon>Eukaryota</taxon>
        <taxon>Metazoa</taxon>
        <taxon>Ecdysozoa</taxon>
        <taxon>Nematoda</taxon>
        <taxon>Enoplea</taxon>
        <taxon>Dorylaimia</taxon>
        <taxon>Trichinellida</taxon>
        <taxon>Trichinellidae</taxon>
        <taxon>Trichinella</taxon>
    </lineage>
</organism>
<dbReference type="GO" id="GO:0004674">
    <property type="term" value="F:protein serine/threonine kinase activity"/>
    <property type="evidence" value="ECO:0007669"/>
    <property type="project" value="UniProtKB-KW"/>
</dbReference>
<evidence type="ECO:0000256" key="34">
    <source>
        <dbReference type="SAM" id="Coils"/>
    </source>
</evidence>
<dbReference type="InterPro" id="IPR000008">
    <property type="entry name" value="C2_dom"/>
</dbReference>
<evidence type="ECO:0000256" key="18">
    <source>
        <dbReference type="ARBA" id="ARBA00022801"/>
    </source>
</evidence>
<feature type="domain" description="C2 PI3K-type" evidence="42">
    <location>
        <begin position="1858"/>
        <end position="2026"/>
    </location>
</feature>
<dbReference type="Pfam" id="PF00794">
    <property type="entry name" value="PI3K_rbd"/>
    <property type="match status" value="1"/>
</dbReference>
<evidence type="ECO:0000313" key="44">
    <source>
        <dbReference type="Proteomes" id="UP000054653"/>
    </source>
</evidence>
<dbReference type="GO" id="GO:0035005">
    <property type="term" value="F:1-phosphatidylinositol-4-phosphate 3-kinase activity"/>
    <property type="evidence" value="ECO:0007669"/>
    <property type="project" value="UniProtKB-EC"/>
</dbReference>
<dbReference type="PROSITE" id="PS50011">
    <property type="entry name" value="PROTEIN_KINASE_DOM"/>
    <property type="match status" value="1"/>
</dbReference>
<evidence type="ECO:0000259" key="40">
    <source>
        <dbReference type="PROSITE" id="PS51545"/>
    </source>
</evidence>
<dbReference type="Pfam" id="PF00454">
    <property type="entry name" value="PI3_PI4_kinase"/>
    <property type="match status" value="1"/>
</dbReference>
<keyword evidence="19" id="KW-0067">ATP-binding</keyword>
<dbReference type="FunFam" id="3.30.70.3000:FF:000001">
    <property type="entry name" value="tRNA(His) guanylyltransferase"/>
    <property type="match status" value="1"/>
</dbReference>
<dbReference type="InterPro" id="IPR002420">
    <property type="entry name" value="PI3K-type_C2_dom"/>
</dbReference>
<evidence type="ECO:0000259" key="36">
    <source>
        <dbReference type="PROSITE" id="PS50004"/>
    </source>
</evidence>
<dbReference type="PANTHER" id="PTHR47167:SF4">
    <property type="entry name" value="SERINE_THREONINE-PROTEIN KINASE TAO"/>
    <property type="match status" value="1"/>
</dbReference>
<keyword evidence="23" id="KW-0342">GTP-binding</keyword>
<dbReference type="Gene3D" id="2.60.40.150">
    <property type="entry name" value="C2 domain"/>
    <property type="match status" value="2"/>
</dbReference>
<dbReference type="SMART" id="SM00312">
    <property type="entry name" value="PX"/>
    <property type="match status" value="1"/>
</dbReference>
<dbReference type="PROSITE" id="PS50290">
    <property type="entry name" value="PI3_4_KINASE_3"/>
    <property type="match status" value="1"/>
</dbReference>
<comment type="similarity">
    <text evidence="3">Belongs to the tRNA(His) guanylyltransferase family.</text>
</comment>
<dbReference type="PROSITE" id="PS50004">
    <property type="entry name" value="C2"/>
    <property type="match status" value="1"/>
</dbReference>
<dbReference type="PROSITE" id="PS51547">
    <property type="entry name" value="C2_PI3K"/>
    <property type="match status" value="1"/>
</dbReference>
<proteinExistence type="inferred from homology"/>
<dbReference type="EMBL" id="JYDI01000307">
    <property type="protein sequence ID" value="KRY46100.1"/>
    <property type="molecule type" value="Genomic_DNA"/>
</dbReference>
<feature type="domain" description="PI3K/PI4K catalytic" evidence="39">
    <location>
        <begin position="2288"/>
        <end position="2565"/>
    </location>
</feature>
<dbReference type="CDD" id="cd10000">
    <property type="entry name" value="HDAC8"/>
    <property type="match status" value="1"/>
</dbReference>
<dbReference type="InterPro" id="IPR035892">
    <property type="entry name" value="C2_domain_sf"/>
</dbReference>
<evidence type="ECO:0000256" key="7">
    <source>
        <dbReference type="ARBA" id="ARBA00012511"/>
    </source>
</evidence>
<keyword evidence="13" id="KW-0819">tRNA processing</keyword>
<dbReference type="SMART" id="SM00145">
    <property type="entry name" value="PI3Ka"/>
    <property type="match status" value="1"/>
</dbReference>
<evidence type="ECO:0000256" key="20">
    <source>
        <dbReference type="ARBA" id="ARBA00022842"/>
    </source>
</evidence>
<dbReference type="Gene3D" id="1.10.1070.11">
    <property type="entry name" value="Phosphatidylinositol 3-/4-kinase, catalytic domain"/>
    <property type="match status" value="1"/>
</dbReference>
<comment type="catalytic activity">
    <reaction evidence="28">
        <text>L-threonyl-[protein] + ATP = O-phospho-L-threonyl-[protein] + ADP + H(+)</text>
        <dbReference type="Rhea" id="RHEA:46608"/>
        <dbReference type="Rhea" id="RHEA-COMP:11060"/>
        <dbReference type="Rhea" id="RHEA-COMP:11605"/>
        <dbReference type="ChEBI" id="CHEBI:15378"/>
        <dbReference type="ChEBI" id="CHEBI:30013"/>
        <dbReference type="ChEBI" id="CHEBI:30616"/>
        <dbReference type="ChEBI" id="CHEBI:61977"/>
        <dbReference type="ChEBI" id="CHEBI:456216"/>
        <dbReference type="EC" id="2.7.11.1"/>
    </reaction>
</comment>
<evidence type="ECO:0000256" key="9">
    <source>
        <dbReference type="ARBA" id="ARBA00022310"/>
    </source>
</evidence>
<dbReference type="Gene3D" id="3.30.200.20">
    <property type="entry name" value="Phosphorylase Kinase, domain 1"/>
    <property type="match status" value="1"/>
</dbReference>
<dbReference type="Pfam" id="PF00850">
    <property type="entry name" value="Hist_deacetyl"/>
    <property type="match status" value="1"/>
</dbReference>
<comment type="catalytic activity">
    <reaction evidence="25">
        <text>a 1,2-diacyl-sn-glycero-3-phospho-(1D-myo-inositol 4-phosphate) + ATP = a 1,2-diacyl-sn-glycero-3-phospho-(1D-myo-inositol-3,4-bisphosphate) + ADP + H(+)</text>
        <dbReference type="Rhea" id="RHEA:18373"/>
        <dbReference type="ChEBI" id="CHEBI:15378"/>
        <dbReference type="ChEBI" id="CHEBI:30616"/>
        <dbReference type="ChEBI" id="CHEBI:57658"/>
        <dbReference type="ChEBI" id="CHEBI:58178"/>
        <dbReference type="ChEBI" id="CHEBI:456216"/>
        <dbReference type="EC" id="2.7.1.154"/>
    </reaction>
    <physiologicalReaction direction="left-to-right" evidence="25">
        <dbReference type="Rhea" id="RHEA:18374"/>
    </physiologicalReaction>
</comment>
<dbReference type="InterPro" id="IPR037138">
    <property type="entry name" value="His_deacetylse_dom_sf"/>
</dbReference>
<dbReference type="Gene3D" id="3.30.1010.10">
    <property type="entry name" value="Phosphatidylinositol 3-kinase Catalytic Subunit, Chain A, domain 4"/>
    <property type="match status" value="1"/>
</dbReference>
<dbReference type="PRINTS" id="PR01271">
    <property type="entry name" value="HISDACETLASE"/>
</dbReference>
<keyword evidence="44" id="KW-1185">Reference proteome</keyword>
<dbReference type="Gene3D" id="3.30.1520.10">
    <property type="entry name" value="Phox-like domain"/>
    <property type="match status" value="1"/>
</dbReference>
<dbReference type="GO" id="GO:0005737">
    <property type="term" value="C:cytoplasm"/>
    <property type="evidence" value="ECO:0007669"/>
    <property type="project" value="TreeGrafter"/>
</dbReference>
<comment type="catalytic activity">
    <reaction evidence="30">
        <text>L-seryl-[protein] + ATP = O-phospho-L-seryl-[protein] + ADP + H(+)</text>
        <dbReference type="Rhea" id="RHEA:17989"/>
        <dbReference type="Rhea" id="RHEA-COMP:9863"/>
        <dbReference type="Rhea" id="RHEA-COMP:11604"/>
        <dbReference type="ChEBI" id="CHEBI:15378"/>
        <dbReference type="ChEBI" id="CHEBI:29999"/>
        <dbReference type="ChEBI" id="CHEBI:30616"/>
        <dbReference type="ChEBI" id="CHEBI:83421"/>
        <dbReference type="ChEBI" id="CHEBI:456216"/>
        <dbReference type="EC" id="2.7.11.1"/>
    </reaction>
</comment>
<dbReference type="InterPro" id="IPR029071">
    <property type="entry name" value="Ubiquitin-like_domsf"/>
</dbReference>
<dbReference type="EC" id="2.7.11.1" evidence="8"/>
<comment type="similarity">
    <text evidence="33">Belongs to the PI3/PI4-kinase family.</text>
</comment>
<dbReference type="STRING" id="45882.A0A0V1C9U4"/>
<dbReference type="InterPro" id="IPR001683">
    <property type="entry name" value="PX_dom"/>
</dbReference>
<keyword evidence="18" id="KW-0378">Hydrolase</keyword>
<feature type="coiled-coil region" evidence="34">
    <location>
        <begin position="494"/>
        <end position="606"/>
    </location>
</feature>
<dbReference type="InterPro" id="IPR036871">
    <property type="entry name" value="PX_dom_sf"/>
</dbReference>
<dbReference type="PANTHER" id="PTHR47167">
    <property type="entry name" value="SERINE/THREONINE-PROTEIN KINASE TAO1-LIKE PROTEIN"/>
    <property type="match status" value="1"/>
</dbReference>
<keyword evidence="11" id="KW-0723">Serine/threonine-protein kinase</keyword>
<dbReference type="Pfam" id="PF04446">
    <property type="entry name" value="Thg1"/>
    <property type="match status" value="1"/>
</dbReference>
<feature type="domain" description="C2" evidence="36">
    <location>
        <begin position="2736"/>
        <end position="2858"/>
    </location>
</feature>
<dbReference type="FunFam" id="1.10.510.10:FF:000877">
    <property type="entry name" value="TAO kinase 2"/>
    <property type="match status" value="1"/>
</dbReference>
<dbReference type="PRINTS" id="PR01270">
    <property type="entry name" value="HDASUPER"/>
</dbReference>
<dbReference type="SMART" id="SM00239">
    <property type="entry name" value="C2"/>
    <property type="match status" value="1"/>
</dbReference>
<dbReference type="EC" id="3.5.1.98" evidence="6"/>
<evidence type="ECO:0000256" key="10">
    <source>
        <dbReference type="ARBA" id="ARBA00022491"/>
    </source>
</evidence>
<dbReference type="SUPFAM" id="SSF64268">
    <property type="entry name" value="PX domain"/>
    <property type="match status" value="1"/>
</dbReference>
<evidence type="ECO:0000256" key="8">
    <source>
        <dbReference type="ARBA" id="ARBA00012513"/>
    </source>
</evidence>
<evidence type="ECO:0000256" key="31">
    <source>
        <dbReference type="ARBA" id="ARBA00058346"/>
    </source>
</evidence>
<evidence type="ECO:0000256" key="6">
    <source>
        <dbReference type="ARBA" id="ARBA00012111"/>
    </source>
</evidence>
<evidence type="ECO:0000256" key="12">
    <source>
        <dbReference type="ARBA" id="ARBA00022679"/>
    </source>
</evidence>
<evidence type="ECO:0000256" key="2">
    <source>
        <dbReference type="ARBA" id="ARBA00006457"/>
    </source>
</evidence>
<dbReference type="Pfam" id="PF00069">
    <property type="entry name" value="Pkinase"/>
    <property type="match status" value="1"/>
</dbReference>
<dbReference type="GO" id="GO:0005524">
    <property type="term" value="F:ATP binding"/>
    <property type="evidence" value="ECO:0007669"/>
    <property type="project" value="UniProtKB-KW"/>
</dbReference>
<dbReference type="OrthoDB" id="67688at2759"/>
<dbReference type="Gene3D" id="3.10.20.90">
    <property type="entry name" value="Phosphatidylinositol 3-kinase Catalytic Subunit, Chain A, domain 1"/>
    <property type="match status" value="1"/>
</dbReference>
<evidence type="ECO:0000256" key="21">
    <source>
        <dbReference type="ARBA" id="ARBA00022853"/>
    </source>
</evidence>